<dbReference type="AlphaFoldDB" id="K0EZJ1"/>
<dbReference type="HOGENOM" id="CLU_2207268_0_0_11"/>
<name>K0EZJ1_NOCB7</name>
<gene>
    <name evidence="1" type="ORF">O3I_024880</name>
</gene>
<dbReference type="EMBL" id="CP003876">
    <property type="protein sequence ID" value="AFU02927.1"/>
    <property type="molecule type" value="Genomic_DNA"/>
</dbReference>
<keyword evidence="2" id="KW-1185">Reference proteome</keyword>
<sequence length="107" mass="10775">MTGLARLLCQQGLLEAPVVKTDGSVLFSNVTSGGAFEYVAGASKTVVESRKGIGGLALHVDGGLVMTGRDVSHTGPVAAANPDPPSAPVSTVLPIAGLCRSDTRSLM</sequence>
<dbReference type="Gene3D" id="2.120.10.30">
    <property type="entry name" value="TolB, C-terminal domain"/>
    <property type="match status" value="1"/>
</dbReference>
<proteinExistence type="predicted"/>
<reference evidence="1 2" key="1">
    <citation type="journal article" date="2012" name="J. Bacteriol.">
        <title>Complete genome sequence of Nocardia brasiliensis HUJEG-1.</title>
        <authorList>
            <person name="Vera-Cabrera L."/>
            <person name="Ortiz-Lopez R."/>
            <person name="Elizondo-Gonzalez R."/>
            <person name="Perez-Maya A.A."/>
            <person name="Ocampo-Candiani J."/>
        </authorList>
    </citation>
    <scope>NUCLEOTIDE SEQUENCE [LARGE SCALE GENOMIC DNA]</scope>
    <source>
        <strain evidence="2">ATCC 700358</strain>
    </source>
</reference>
<dbReference type="InterPro" id="IPR011042">
    <property type="entry name" value="6-blade_b-propeller_TolB-like"/>
</dbReference>
<dbReference type="Proteomes" id="UP000006304">
    <property type="component" value="Chromosome"/>
</dbReference>
<protein>
    <submittedName>
        <fullName evidence="1">Uncharacterized protein</fullName>
    </submittedName>
</protein>
<dbReference type="RefSeq" id="WP_014985782.1">
    <property type="nucleotide sequence ID" value="NC_018681.1"/>
</dbReference>
<dbReference type="eggNOG" id="COG3386">
    <property type="taxonomic scope" value="Bacteria"/>
</dbReference>
<organism evidence="1 2">
    <name type="scientific">Nocardia brasiliensis (strain ATCC 700358 / HUJEG-1)</name>
    <dbReference type="NCBI Taxonomy" id="1133849"/>
    <lineage>
        <taxon>Bacteria</taxon>
        <taxon>Bacillati</taxon>
        <taxon>Actinomycetota</taxon>
        <taxon>Actinomycetes</taxon>
        <taxon>Mycobacteriales</taxon>
        <taxon>Nocardiaceae</taxon>
        <taxon>Nocardia</taxon>
    </lineage>
</organism>
<dbReference type="STRING" id="1133849.O3I_024880"/>
<dbReference type="KEGG" id="nbr:O3I_024880"/>
<evidence type="ECO:0000313" key="1">
    <source>
        <dbReference type="EMBL" id="AFU02927.1"/>
    </source>
</evidence>
<accession>K0EZJ1</accession>
<evidence type="ECO:0000313" key="2">
    <source>
        <dbReference type="Proteomes" id="UP000006304"/>
    </source>
</evidence>